<dbReference type="InterPro" id="IPR025312">
    <property type="entry name" value="DUF4216"/>
</dbReference>
<feature type="region of interest" description="Disordered" evidence="1">
    <location>
        <begin position="1367"/>
        <end position="1404"/>
    </location>
</feature>
<sequence length="1888" mass="216181">MDRQWMYADRRSKEFIDGVHYFLRVAEASRQRGFICCPCNKCNNQKEYSASRTIHFHLFESGFMPSYNCWTSHGEQGVEMEEDEVEDDNIPDFAQYVGFEENQTDEEEIAADGNDVVDDFGQMLRDAREDCEKHSSGGNKVPETTYEAKKIVCPLGQEVHKIHACPNDCILYRGEEYENLEAYPVCKALRYKIRRDDPGEVDGQLTKKRIPAKVMWYFPIIPRLRRLFRNKGNARMLRWHAKERQQDGMLRHPADGSQWRNIDRKFKEFGKDARNIRFGLSTDGMNPFGEMSSGHSTWPVTMCIYNLPPWLCMKRKYIMMPIIIQGPKQPGNDIDVYLRPLVEDLKQLWKKEGVPVWDEDKQEEFNLRALLFVTINDWPALSNLSGQSNKGYKACTHCMDETESTYLKHCRKVVYMGHRRFLAANHPVRKKGKHFEHKADHRVYGKSKDTLEARNDLKHMEQRGDLHPEPKEKGSHYLSPASYTLSKAEKESMFECLESIKVLSGYSTNIKRIISMKEKKFTNLKSHDCHVLMTQLLPVVIRGILPDNVRATITKLCAFMNAISQKVIDPDRLEALQNEVVQCLVSFELIFPPSFFNIMTHLLCHLVKEIRIVGPLYLHNMFPFERYMGVLKKYVRNRARPEASIAKGYGTEEVIEFCVEFIEDLRPIGVPESRHEGRLRGKGTLGRKAIMMVDNNLFCKAHFTILQHSSLVAPYIEEHLAVVRARNIGKSNAWITRHHIDTFPTWLRQHLMGTPEINQQLAFLARGPSGSIATFQGYEINGYTFYTRAQDMKSVNQNSAVRVDAMGHDGTTATYYGAIEDIWELDYGPLKVPLFRCQWVRLTGGGVMIDDSGMTTVDLNKVGYLDKPFVLANDVMQVFFVKDMSSKGKKGRGPDEPKRQVVLPGKRKIVGVEEKTDEDYDQLDGQPPFTVTIDPSILLSNEDTPYSRSDHKEGTIVRRKNTYMADRDEEQILYDTIVEGSSQYWNEEEGNEDPNQYLNEEGNVERDAEGNQQGHVERDVEGNQEEEASGSQPSVGQKRARGQRGAAKKLEGRHIITEVEEDGRPSAPAKAAKNYVRHSGWVVLDNVPVSTVYWRRTRARGDHESFVPDSEKEMLWTTMLETFTLPAGTEDKVKRWTLKKIAEQFESFKGDLYQKYILKGQTPNFDTFPKLRDHWDEFVAYKTGEQGQAMMERNKENAAKKKYHHHLGSGGYSVAMPKWEEMEASLIERGIEPATANWPERSKFWYYAHGGTLNPADGSLVFGDQIQEAARRLTDAVEASSQGTFRPDRDRDELTLALQTPEHPGRTRGKGVIPWKIGFKEDIHTYRSRMRSKRDTEAKIADLEFRVSSYELSMQEEVARKVDERMAAHRSHDPQPTIPPAMVSPSRNRSSCASTGQVASGMAIPTDPSGTYHCRPIPAGYSKVVVELVEGAYEDLELDYPRGDAPSPPQAPAPTPPQDPAPTPPRAPTPTPPQAPLPAPSKSRAPLAPPPTHTRATKKAKVDAAKNKDPGYDCTQEELDAYVASEGKRQFKPRSPEKKIPIDPSVRNFFRGMSAPVKEAIKLSDYERTLKKASSGKSKPVPQLGEQPNQDIEPLVTGEDMTIEEFIIDTGLTTDQLLGVQPIEKAEFKYMYELGKPLVKPELVQSLPTQMYKFHQLYMEMSATGREMIGARIRDPDFLQGDDILWINFKGIYEVYQLDALDVSIMSCWILMEIQRARRRRVFDTGFIDPRRVNVAMLDQYLEETEDNLVHLLKAQHYKTFILLPYNTEAWYRFHHLVRGNWRERLRRRFKFPCAKQKQGTNLCGYYVCEYCHCLADQIITTRELDFIRMRDNLTTHKEFIAAVQEQLMGFINEEILDPKGEFYYDGNTIHRSLASELAASTTTRSKS</sequence>
<feature type="domain" description="DUF4216" evidence="2">
    <location>
        <begin position="823"/>
        <end position="887"/>
    </location>
</feature>
<proteinExistence type="predicted"/>
<feature type="domain" description="DUF4218" evidence="3">
    <location>
        <begin position="563"/>
        <end position="666"/>
    </location>
</feature>
<dbReference type="InterPro" id="IPR025452">
    <property type="entry name" value="DUF4218"/>
</dbReference>
<organism evidence="6 7">
    <name type="scientific">Oryza sativa subsp. japonica</name>
    <name type="common">Rice</name>
    <dbReference type="NCBI Taxonomy" id="39947"/>
    <lineage>
        <taxon>Eukaryota</taxon>
        <taxon>Viridiplantae</taxon>
        <taxon>Streptophyta</taxon>
        <taxon>Embryophyta</taxon>
        <taxon>Tracheophyta</taxon>
        <taxon>Spermatophyta</taxon>
        <taxon>Magnoliopsida</taxon>
        <taxon>Liliopsida</taxon>
        <taxon>Poales</taxon>
        <taxon>Poaceae</taxon>
        <taxon>BOP clade</taxon>
        <taxon>Oryzoideae</taxon>
        <taxon>Oryzeae</taxon>
        <taxon>Oryzinae</taxon>
        <taxon>Oryza</taxon>
        <taxon>Oryza sativa</taxon>
    </lineage>
</organism>
<feature type="compositionally biased region" description="Basic and acidic residues" evidence="1">
    <location>
        <begin position="1005"/>
        <end position="1021"/>
    </location>
</feature>
<gene>
    <name evidence="6" type="primary">B1160F02.6</name>
</gene>
<feature type="domain" description="DUF8039" evidence="5">
    <location>
        <begin position="1396"/>
        <end position="1443"/>
    </location>
</feature>
<feature type="compositionally biased region" description="Polar residues" evidence="1">
    <location>
        <begin position="938"/>
        <end position="947"/>
    </location>
</feature>
<accession>Q6MWH0</accession>
<protein>
    <submittedName>
        <fullName evidence="6">B1160F02.6 protein</fullName>
    </submittedName>
</protein>
<evidence type="ECO:0000259" key="2">
    <source>
        <dbReference type="Pfam" id="PF13952"/>
    </source>
</evidence>
<reference evidence="7" key="2">
    <citation type="journal article" date="2008" name="Nucleic Acids Res.">
        <title>The rice annotation project database (RAP-DB): 2008 update.</title>
        <authorList>
            <consortium name="The rice annotation project (RAP)"/>
        </authorList>
    </citation>
    <scope>GENOME REANNOTATION</scope>
    <source>
        <strain evidence="7">cv. Nipponbare</strain>
    </source>
</reference>
<feature type="region of interest" description="Disordered" evidence="1">
    <location>
        <begin position="934"/>
        <end position="953"/>
    </location>
</feature>
<dbReference type="InterPro" id="IPR038765">
    <property type="entry name" value="Papain-like_cys_pep_sf"/>
</dbReference>
<dbReference type="Pfam" id="PF13952">
    <property type="entry name" value="DUF4216"/>
    <property type="match status" value="1"/>
</dbReference>
<feature type="compositionally biased region" description="Polar residues" evidence="1">
    <location>
        <begin position="1385"/>
        <end position="1398"/>
    </location>
</feature>
<evidence type="ECO:0000256" key="1">
    <source>
        <dbReference type="SAM" id="MobiDB-lite"/>
    </source>
</evidence>
<dbReference type="InterPro" id="IPR058352">
    <property type="entry name" value="DUF8039"/>
</dbReference>
<dbReference type="EMBL" id="BX842604">
    <property type="protein sequence ID" value="CAE75975.1"/>
    <property type="molecule type" value="Genomic_DNA"/>
</dbReference>
<feature type="compositionally biased region" description="Pro residues" evidence="1">
    <location>
        <begin position="1446"/>
        <end position="1479"/>
    </location>
</feature>
<dbReference type="InterPro" id="IPR029480">
    <property type="entry name" value="Transpos_assoc"/>
</dbReference>
<dbReference type="Pfam" id="PF13963">
    <property type="entry name" value="Transpos_assoc"/>
    <property type="match status" value="1"/>
</dbReference>
<feature type="region of interest" description="Disordered" evidence="1">
    <location>
        <begin position="1005"/>
        <end position="1050"/>
    </location>
</feature>
<dbReference type="SUPFAM" id="SSF54001">
    <property type="entry name" value="Cysteine proteinases"/>
    <property type="match status" value="1"/>
</dbReference>
<dbReference type="Proteomes" id="UP000000763">
    <property type="component" value="Chromosome 4"/>
</dbReference>
<dbReference type="Pfam" id="PF26133">
    <property type="entry name" value="DUF8039"/>
    <property type="match status" value="1"/>
</dbReference>
<dbReference type="PANTHER" id="PTHR48258:SF9">
    <property type="entry name" value="OS01G0348150 PROTEIN"/>
    <property type="match status" value="1"/>
</dbReference>
<evidence type="ECO:0000313" key="7">
    <source>
        <dbReference type="Proteomes" id="UP000000763"/>
    </source>
</evidence>
<feature type="region of interest" description="Disordered" evidence="1">
    <location>
        <begin position="1571"/>
        <end position="1591"/>
    </location>
</feature>
<evidence type="ECO:0000313" key="6">
    <source>
        <dbReference type="EMBL" id="CAE75975.1"/>
    </source>
</evidence>
<evidence type="ECO:0000259" key="5">
    <source>
        <dbReference type="Pfam" id="PF26133"/>
    </source>
</evidence>
<dbReference type="PANTHER" id="PTHR48258">
    <property type="entry name" value="DUF4218 DOMAIN-CONTAINING PROTEIN-RELATED"/>
    <property type="match status" value="1"/>
</dbReference>
<evidence type="ECO:0000259" key="4">
    <source>
        <dbReference type="Pfam" id="PF13963"/>
    </source>
</evidence>
<feature type="compositionally biased region" description="Basic and acidic residues" evidence="1">
    <location>
        <begin position="1500"/>
        <end position="1511"/>
    </location>
</feature>
<evidence type="ECO:0000259" key="3">
    <source>
        <dbReference type="Pfam" id="PF13960"/>
    </source>
</evidence>
<dbReference type="InterPro" id="IPR004242">
    <property type="entry name" value="Transposase_21"/>
</dbReference>
<feature type="region of interest" description="Disordered" evidence="1">
    <location>
        <begin position="1438"/>
        <end position="1513"/>
    </location>
</feature>
<dbReference type="Pfam" id="PF13960">
    <property type="entry name" value="DUF4218"/>
    <property type="match status" value="1"/>
</dbReference>
<reference evidence="7" key="1">
    <citation type="journal article" date="2005" name="Nature">
        <title>The map-based sequence of the rice genome.</title>
        <authorList>
            <consortium name="International rice genome sequencing project (IRGSP)"/>
            <person name="Matsumoto T."/>
            <person name="Wu J."/>
            <person name="Kanamori H."/>
            <person name="Katayose Y."/>
            <person name="Fujisawa M."/>
            <person name="Namiki N."/>
            <person name="Mizuno H."/>
            <person name="Yamamoto K."/>
            <person name="Antonio B.A."/>
            <person name="Baba T."/>
            <person name="Sakata K."/>
            <person name="Nagamura Y."/>
            <person name="Aoki H."/>
            <person name="Arikawa K."/>
            <person name="Arita K."/>
            <person name="Bito T."/>
            <person name="Chiden Y."/>
            <person name="Fujitsuka N."/>
            <person name="Fukunaka R."/>
            <person name="Hamada M."/>
            <person name="Harada C."/>
            <person name="Hayashi A."/>
            <person name="Hijishita S."/>
            <person name="Honda M."/>
            <person name="Hosokawa S."/>
            <person name="Ichikawa Y."/>
            <person name="Idonuma A."/>
            <person name="Iijima M."/>
            <person name="Ikeda M."/>
            <person name="Ikeno M."/>
            <person name="Ito K."/>
            <person name="Ito S."/>
            <person name="Ito T."/>
            <person name="Ito Y."/>
            <person name="Ito Y."/>
            <person name="Iwabuchi A."/>
            <person name="Kamiya K."/>
            <person name="Karasawa W."/>
            <person name="Kurita K."/>
            <person name="Katagiri S."/>
            <person name="Kikuta A."/>
            <person name="Kobayashi H."/>
            <person name="Kobayashi N."/>
            <person name="Machita K."/>
            <person name="Maehara T."/>
            <person name="Masukawa M."/>
            <person name="Mizubayashi T."/>
            <person name="Mukai Y."/>
            <person name="Nagasaki H."/>
            <person name="Nagata Y."/>
            <person name="Naito S."/>
            <person name="Nakashima M."/>
            <person name="Nakama Y."/>
            <person name="Nakamichi Y."/>
            <person name="Nakamura M."/>
            <person name="Meguro A."/>
            <person name="Negishi M."/>
            <person name="Ohta I."/>
            <person name="Ohta T."/>
            <person name="Okamoto M."/>
            <person name="Ono N."/>
            <person name="Saji S."/>
            <person name="Sakaguchi M."/>
            <person name="Sakai K."/>
            <person name="Shibata M."/>
            <person name="Shimokawa T."/>
            <person name="Song J."/>
            <person name="Takazaki Y."/>
            <person name="Terasawa K."/>
            <person name="Tsugane M."/>
            <person name="Tsuji K."/>
            <person name="Ueda S."/>
            <person name="Waki K."/>
            <person name="Yamagata H."/>
            <person name="Yamamoto M."/>
            <person name="Yamamoto S."/>
            <person name="Yamane H."/>
            <person name="Yoshiki S."/>
            <person name="Yoshihara R."/>
            <person name="Yukawa K."/>
            <person name="Zhong H."/>
            <person name="Yano M."/>
            <person name="Yuan Q."/>
            <person name="Ouyang S."/>
            <person name="Liu J."/>
            <person name="Jones K.M."/>
            <person name="Gansberger K."/>
            <person name="Moffat K."/>
            <person name="Hill J."/>
            <person name="Bera J."/>
            <person name="Fadrosh D."/>
            <person name="Jin S."/>
            <person name="Johri S."/>
            <person name="Kim M."/>
            <person name="Overton L."/>
            <person name="Reardon M."/>
            <person name="Tsitrin T."/>
            <person name="Vuong H."/>
            <person name="Weaver B."/>
            <person name="Ciecko A."/>
            <person name="Tallon L."/>
            <person name="Jackson J."/>
            <person name="Pai G."/>
            <person name="Aken S.V."/>
            <person name="Utterback T."/>
            <person name="Reidmuller S."/>
            <person name="Feldblyum T."/>
            <person name="Hsiao J."/>
            <person name="Zismann V."/>
            <person name="Iobst S."/>
            <person name="de Vazeille A.R."/>
            <person name="Buell C.R."/>
            <person name="Ying K."/>
            <person name="Li Y."/>
            <person name="Lu T."/>
            <person name="Huang Y."/>
            <person name="Zhao Q."/>
            <person name="Feng Q."/>
            <person name="Zhang L."/>
            <person name="Zhu J."/>
            <person name="Weng Q."/>
            <person name="Mu J."/>
            <person name="Lu Y."/>
            <person name="Fan D."/>
            <person name="Liu Y."/>
            <person name="Guan J."/>
            <person name="Zhang Y."/>
            <person name="Yu S."/>
            <person name="Liu X."/>
            <person name="Zhang Y."/>
            <person name="Hong G."/>
            <person name="Han B."/>
            <person name="Choisne N."/>
            <person name="Demange N."/>
            <person name="Orjeda G."/>
            <person name="Samain S."/>
            <person name="Cattolico L."/>
            <person name="Pelletier E."/>
            <person name="Couloux A."/>
            <person name="Segurens B."/>
            <person name="Wincker P."/>
            <person name="D'Hont A."/>
            <person name="Scarpelli C."/>
            <person name="Weissenbach J."/>
            <person name="Salanoubat M."/>
            <person name="Quetier F."/>
            <person name="Yu Y."/>
            <person name="Kim H.R."/>
            <person name="Rambo T."/>
            <person name="Currie J."/>
            <person name="Collura K."/>
            <person name="Luo M."/>
            <person name="Yang T."/>
            <person name="Ammiraju J.S.S."/>
            <person name="Engler F."/>
            <person name="Soderlund C."/>
            <person name="Wing R.A."/>
            <person name="Palmer L.E."/>
            <person name="de la Bastide M."/>
            <person name="Spiegel L."/>
            <person name="Nascimento L."/>
            <person name="Zutavern T."/>
            <person name="O'Shaughnessy A."/>
            <person name="Dike S."/>
            <person name="Dedhia N."/>
            <person name="Preston R."/>
            <person name="Balija V."/>
            <person name="McCombie W.R."/>
            <person name="Chow T."/>
            <person name="Chen H."/>
            <person name="Chung M."/>
            <person name="Chen C."/>
            <person name="Shaw J."/>
            <person name="Wu H."/>
            <person name="Hsiao K."/>
            <person name="Chao Y."/>
            <person name="Chu M."/>
            <person name="Cheng C."/>
            <person name="Hour A."/>
            <person name="Lee P."/>
            <person name="Lin S."/>
            <person name="Lin Y."/>
            <person name="Liou J."/>
            <person name="Liu S."/>
            <person name="Hsing Y."/>
            <person name="Raghuvanshi S."/>
            <person name="Mohanty A."/>
            <person name="Bharti A.K."/>
            <person name="Gaur A."/>
            <person name="Gupta V."/>
            <person name="Kumar D."/>
            <person name="Ravi V."/>
            <person name="Vij S."/>
            <person name="Kapur A."/>
            <person name="Khurana P."/>
            <person name="Khurana P."/>
            <person name="Khurana J.P."/>
            <person name="Tyagi A.K."/>
            <person name="Gaikwad K."/>
            <person name="Singh A."/>
            <person name="Dalal V."/>
            <person name="Srivastava S."/>
            <person name="Dixit A."/>
            <person name="Pal A.K."/>
            <person name="Ghazi I.A."/>
            <person name="Yadav M."/>
            <person name="Pandit A."/>
            <person name="Bhargava A."/>
            <person name="Sureshbabu K."/>
            <person name="Batra K."/>
            <person name="Sharma T.R."/>
            <person name="Mohapatra T."/>
            <person name="Singh N.K."/>
            <person name="Messing J."/>
            <person name="Nelson A.B."/>
            <person name="Fuks G."/>
            <person name="Kavchok S."/>
            <person name="Keizer G."/>
            <person name="Linton E."/>
            <person name="Llaca V."/>
            <person name="Song R."/>
            <person name="Tanyolac B."/>
            <person name="Young S."/>
            <person name="Ho-Il K."/>
            <person name="Hahn J.H."/>
            <person name="Sangsakoo G."/>
            <person name="Vanavichit A."/>
            <person name="de Mattos Luiz.A.T."/>
            <person name="Zimmer P.D."/>
            <person name="Malone G."/>
            <person name="Dellagostin O."/>
            <person name="de Oliveira A.C."/>
            <person name="Bevan M."/>
            <person name="Bancroft I."/>
            <person name="Minx P."/>
            <person name="Cordum H."/>
            <person name="Wilson R."/>
            <person name="Cheng Z."/>
            <person name="Jin W."/>
            <person name="Jiang J."/>
            <person name="Leong S.A."/>
            <person name="Iwama H."/>
            <person name="Gojobori T."/>
            <person name="Itoh T."/>
            <person name="Niimura Y."/>
            <person name="Fujii Y."/>
            <person name="Habara T."/>
            <person name="Sakai H."/>
            <person name="Sato Y."/>
            <person name="Wilson G."/>
            <person name="Kumar K."/>
            <person name="McCouch S."/>
            <person name="Juretic N."/>
            <person name="Hoen D."/>
            <person name="Wright S."/>
            <person name="Bruskiewich R."/>
            <person name="Bureau T."/>
            <person name="Miyao A."/>
            <person name="Hirochika H."/>
            <person name="Nishikawa T."/>
            <person name="Kadowaki K."/>
            <person name="Sugiura M."/>
            <person name="Burr B."/>
            <person name="Sasaki T."/>
        </authorList>
    </citation>
    <scope>NUCLEOTIDE SEQUENCE [LARGE SCALE GENOMIC DNA]</scope>
    <source>
        <strain evidence="7">cv. Nipponbare</strain>
    </source>
</reference>
<feature type="domain" description="Transposase-associated" evidence="4">
    <location>
        <begin position="3"/>
        <end position="75"/>
    </location>
</feature>
<dbReference type="Pfam" id="PF02992">
    <property type="entry name" value="Transposase_21"/>
    <property type="match status" value="1"/>
</dbReference>
<name>Q6MWH0_ORYSJ</name>